<protein>
    <submittedName>
        <fullName evidence="1">Uncharacterized protein</fullName>
    </submittedName>
</protein>
<dbReference type="KEGG" id="swd:Swoo_3960"/>
<dbReference type="eggNOG" id="ENOG5032VQV">
    <property type="taxonomic scope" value="Bacteria"/>
</dbReference>
<keyword evidence="2" id="KW-1185">Reference proteome</keyword>
<evidence type="ECO:0000313" key="1">
    <source>
        <dbReference type="EMBL" id="ACA88217.1"/>
    </source>
</evidence>
<reference evidence="1 2" key="1">
    <citation type="submission" date="2008-02" db="EMBL/GenBank/DDBJ databases">
        <title>Complete sequence of Shewanella woodyi ATCC 51908.</title>
        <authorList>
            <consortium name="US DOE Joint Genome Institute"/>
            <person name="Copeland A."/>
            <person name="Lucas S."/>
            <person name="Lapidus A."/>
            <person name="Glavina del Rio T."/>
            <person name="Dalin E."/>
            <person name="Tice H."/>
            <person name="Bruce D."/>
            <person name="Goodwin L."/>
            <person name="Pitluck S."/>
            <person name="Sims D."/>
            <person name="Brettin T."/>
            <person name="Detter J.C."/>
            <person name="Han C."/>
            <person name="Kuske C.R."/>
            <person name="Schmutz J."/>
            <person name="Larimer F."/>
            <person name="Land M."/>
            <person name="Hauser L."/>
            <person name="Kyrpides N."/>
            <person name="Lykidis A."/>
            <person name="Zhao J.-S."/>
            <person name="Richardson P."/>
        </authorList>
    </citation>
    <scope>NUCLEOTIDE SEQUENCE [LARGE SCALE GENOMIC DNA]</scope>
    <source>
        <strain evidence="2">ATCC 51908 / MS32</strain>
    </source>
</reference>
<sequence precursor="true">MIFKSLLFTGVLALFNNTVANQEVKMEELRYLAAFNTNKSYCFSTVNGVPTSRNTFTSSGTISTGFNITSIIENGTNSMSVQMVALEAPDNLDLELDSSCELLISANSKKNRYNIASVIATADDKLQPTGRSTPEYSGNNHVGPVKEDFMHDSYLYEVQRTFEAKGIPQWKWTTATSFVDTKENVQKLKDKYLDIWLLFKNEDLDIIKHESQISNQEMAQTEGMSPDEWWDTLSVKEMLSSDKSIIPIRWDEYELKTYNKGRLVRFEDMDGDSPLRVEYNDRIKTYNPYFSLINGKLVITR</sequence>
<accession>B1KG80</accession>
<name>B1KG80_SHEWM</name>
<dbReference type="EMBL" id="CP000961">
    <property type="protein sequence ID" value="ACA88217.1"/>
    <property type="molecule type" value="Genomic_DNA"/>
</dbReference>
<dbReference type="HOGENOM" id="CLU_078185_0_0_6"/>
<gene>
    <name evidence="1" type="ordered locus">Swoo_3960</name>
</gene>
<proteinExistence type="predicted"/>
<organism evidence="1 2">
    <name type="scientific">Shewanella woodyi (strain ATCC 51908 / MS32)</name>
    <dbReference type="NCBI Taxonomy" id="392500"/>
    <lineage>
        <taxon>Bacteria</taxon>
        <taxon>Pseudomonadati</taxon>
        <taxon>Pseudomonadota</taxon>
        <taxon>Gammaproteobacteria</taxon>
        <taxon>Alteromonadales</taxon>
        <taxon>Shewanellaceae</taxon>
        <taxon>Shewanella</taxon>
    </lineage>
</organism>
<dbReference type="AlphaFoldDB" id="B1KG80"/>
<evidence type="ECO:0000313" key="2">
    <source>
        <dbReference type="Proteomes" id="UP000002168"/>
    </source>
</evidence>
<dbReference type="Proteomes" id="UP000002168">
    <property type="component" value="Chromosome"/>
</dbReference>